<evidence type="ECO:0000313" key="1">
    <source>
        <dbReference type="EMBL" id="APT92107.1"/>
    </source>
</evidence>
<name>A0A1L7D213_9CORY</name>
<sequence>MHKHAAVLRHRELTQELYNIGDEVAEYIEHLIEAIEDWDQELTLDCLSELAEIVEDARVDSGRIVGELIGLRHALVSGVRAGSISASVSGDFELEPPRAITARTLELRFPLEGPQAISEVAHVLRSRTECVQAYLREMVDYVLEQTNAVARNLDMISLPHLYKRAGTGVRDAASAWVQTVAASHPAYARTLRGGNPPAFLEERARVNAIVEKVAAKRAAARKATGTA</sequence>
<dbReference type="RefSeq" id="WP_075733250.1">
    <property type="nucleotide sequence ID" value="NZ_CP009249.1"/>
</dbReference>
<proteinExistence type="predicted"/>
<dbReference type="AlphaFoldDB" id="A0A1L7D213"/>
<dbReference type="EMBL" id="CP009249">
    <property type="protein sequence ID" value="APT92107.1"/>
    <property type="molecule type" value="Genomic_DNA"/>
</dbReference>
<accession>A0A1L7D213</accession>
<dbReference type="Proteomes" id="UP000185491">
    <property type="component" value="Chromosome"/>
</dbReference>
<dbReference type="OrthoDB" id="4426143at2"/>
<dbReference type="KEGG" id="cpho:CPHO_03475"/>
<organism evidence="1 2">
    <name type="scientific">Corynebacterium phocae</name>
    <dbReference type="NCBI Taxonomy" id="161895"/>
    <lineage>
        <taxon>Bacteria</taxon>
        <taxon>Bacillati</taxon>
        <taxon>Actinomycetota</taxon>
        <taxon>Actinomycetes</taxon>
        <taxon>Mycobacteriales</taxon>
        <taxon>Corynebacteriaceae</taxon>
        <taxon>Corynebacterium</taxon>
    </lineage>
</organism>
<evidence type="ECO:0000313" key="2">
    <source>
        <dbReference type="Proteomes" id="UP000185491"/>
    </source>
</evidence>
<gene>
    <name evidence="1" type="ORF">CPHO_03475</name>
</gene>
<keyword evidence="2" id="KW-1185">Reference proteome</keyword>
<protein>
    <submittedName>
        <fullName evidence="1">Uncharacterized protein</fullName>
    </submittedName>
</protein>
<reference evidence="1 2" key="1">
    <citation type="submission" date="2014-08" db="EMBL/GenBank/DDBJ databases">
        <title>Complete genome sequence of Corynebacterium phocae M408/89/1(T)(=DSM 44612(T)), isolated from the common seal (Phoca vitulina).</title>
        <authorList>
            <person name="Ruckert C."/>
            <person name="Albersmeier A."/>
            <person name="Winkler A."/>
            <person name="Kalinowski J."/>
        </authorList>
    </citation>
    <scope>NUCLEOTIDE SEQUENCE [LARGE SCALE GENOMIC DNA]</scope>
    <source>
        <strain evidence="1 2">M408/89/1</strain>
    </source>
</reference>